<protein>
    <submittedName>
        <fullName evidence="4">Thiamine pyrophosphate-binding protein</fullName>
    </submittedName>
</protein>
<dbReference type="Proteomes" id="UP000234752">
    <property type="component" value="Chromosome eg_1"/>
</dbReference>
<name>A0A2K9NF94_9PROT</name>
<accession>A0A2K9NF94</accession>
<keyword evidence="2 3" id="KW-0786">Thiamine pyrophosphate</keyword>
<dbReference type="GO" id="GO:0030976">
    <property type="term" value="F:thiamine pyrophosphate binding"/>
    <property type="evidence" value="ECO:0007669"/>
    <property type="project" value="InterPro"/>
</dbReference>
<dbReference type="NCBIfam" id="NF006052">
    <property type="entry name" value="PRK08199.1"/>
    <property type="match status" value="1"/>
</dbReference>
<dbReference type="PANTHER" id="PTHR18968">
    <property type="entry name" value="THIAMINE PYROPHOSPHATE ENZYMES"/>
    <property type="match status" value="1"/>
</dbReference>
<dbReference type="KEGG" id="ncb:C0V82_09920"/>
<sequence length="564" mass="59135">MTMPAATAPDTARTGARLLVAALEAQGVKMVFGVPGESYLPVLDALHDSGIRFITCRQEGGAAIMAEAQGKLTGRPGICFVTRGPGATNASAGIHIAQQDATPMILFVGQVARDMRHRGAFQEVDYSAVFGSMTKWAFEIDNPARIPELVSRAFRVACQGRPGPVVIALPEDMLAELADVADAAIVPTVEAFPDPAAIDDLARRLAAAERPLAILGGSSWTAETAAAFTAFAEAHQIPMAVEFRRQMLVSGMSEAYAGDLGFGANPALLARVKQSDLVLLLGGTMGEVPSQGYELLGIPNPGLPLVHVHPGPEELGRVYQAALSIQASPRAFVTAGLPALTHAVPTARAAWREAARTAYHAWTDNVPANPGPVQMAEVVAAMRALPPDSVTCNGAGNYAIWLHRFHRYQAYGTQLAPTSGSMGYGLPAAVAAKLHQPDRTVVALAGDGCFLMHGQEFATAVQHGAAIVAVVIDNGMYGTIRMHQEREFPGRVLGTQLYSPDFAALARAYGGVGFTVEKAGEFQAAFEAALTSGKPALVHVRLDPEAITPTSTLSGIRAKALAGA</sequence>
<dbReference type="GO" id="GO:0000287">
    <property type="term" value="F:magnesium ion binding"/>
    <property type="evidence" value="ECO:0007669"/>
    <property type="project" value="InterPro"/>
</dbReference>
<dbReference type="GO" id="GO:0009099">
    <property type="term" value="P:L-valine biosynthetic process"/>
    <property type="evidence" value="ECO:0007669"/>
    <property type="project" value="TreeGrafter"/>
</dbReference>
<dbReference type="SUPFAM" id="SSF52467">
    <property type="entry name" value="DHS-like NAD/FAD-binding domain"/>
    <property type="match status" value="1"/>
</dbReference>
<keyword evidence="5" id="KW-1185">Reference proteome</keyword>
<dbReference type="SUPFAM" id="SSF52518">
    <property type="entry name" value="Thiamin diphosphate-binding fold (THDP-binding)"/>
    <property type="match status" value="2"/>
</dbReference>
<dbReference type="InterPro" id="IPR012000">
    <property type="entry name" value="Thiamin_PyroP_enz_cen_dom"/>
</dbReference>
<dbReference type="InterPro" id="IPR029035">
    <property type="entry name" value="DHS-like_NAD/FAD-binding_dom"/>
</dbReference>
<dbReference type="GO" id="GO:0009097">
    <property type="term" value="P:isoleucine biosynthetic process"/>
    <property type="evidence" value="ECO:0007669"/>
    <property type="project" value="TreeGrafter"/>
</dbReference>
<dbReference type="InterPro" id="IPR045229">
    <property type="entry name" value="TPP_enz"/>
</dbReference>
<dbReference type="OrthoDB" id="4494979at2"/>
<dbReference type="Pfam" id="PF02776">
    <property type="entry name" value="TPP_enzyme_N"/>
    <property type="match status" value="1"/>
</dbReference>
<reference evidence="4 5" key="1">
    <citation type="submission" date="2017-12" db="EMBL/GenBank/DDBJ databases">
        <title>Genomes of bacteria within cyanobacterial aggregates.</title>
        <authorList>
            <person name="Cai H."/>
        </authorList>
    </citation>
    <scope>NUCLEOTIDE SEQUENCE [LARGE SCALE GENOMIC DNA]</scope>
    <source>
        <strain evidence="4 5">TH16</strain>
    </source>
</reference>
<dbReference type="CDD" id="cd07035">
    <property type="entry name" value="TPP_PYR_POX_like"/>
    <property type="match status" value="1"/>
</dbReference>
<gene>
    <name evidence="4" type="ORF">C0V82_09920</name>
</gene>
<proteinExistence type="inferred from homology"/>
<dbReference type="Gene3D" id="3.40.50.1220">
    <property type="entry name" value="TPP-binding domain"/>
    <property type="match status" value="1"/>
</dbReference>
<evidence type="ECO:0000313" key="5">
    <source>
        <dbReference type="Proteomes" id="UP000234752"/>
    </source>
</evidence>
<evidence type="ECO:0000256" key="3">
    <source>
        <dbReference type="RuleBase" id="RU362132"/>
    </source>
</evidence>
<dbReference type="Pfam" id="PF02775">
    <property type="entry name" value="TPP_enzyme_C"/>
    <property type="match status" value="1"/>
</dbReference>
<dbReference type="EMBL" id="CP025611">
    <property type="protein sequence ID" value="AUN31793.1"/>
    <property type="molecule type" value="Genomic_DNA"/>
</dbReference>
<evidence type="ECO:0000256" key="2">
    <source>
        <dbReference type="ARBA" id="ARBA00023052"/>
    </source>
</evidence>
<dbReference type="FunFam" id="3.40.50.970:FF:000007">
    <property type="entry name" value="Acetolactate synthase"/>
    <property type="match status" value="1"/>
</dbReference>
<comment type="similarity">
    <text evidence="1 3">Belongs to the TPP enzyme family.</text>
</comment>
<dbReference type="PROSITE" id="PS00187">
    <property type="entry name" value="TPP_ENZYMES"/>
    <property type="match status" value="1"/>
</dbReference>
<evidence type="ECO:0000256" key="1">
    <source>
        <dbReference type="ARBA" id="ARBA00007812"/>
    </source>
</evidence>
<dbReference type="InterPro" id="IPR029061">
    <property type="entry name" value="THDP-binding"/>
</dbReference>
<dbReference type="InterPro" id="IPR012001">
    <property type="entry name" value="Thiamin_PyroP_enz_TPP-bd_dom"/>
</dbReference>
<organism evidence="4 5">
    <name type="scientific">Niveispirillum cyanobacteriorum</name>
    <dbReference type="NCBI Taxonomy" id="1612173"/>
    <lineage>
        <taxon>Bacteria</taxon>
        <taxon>Pseudomonadati</taxon>
        <taxon>Pseudomonadota</taxon>
        <taxon>Alphaproteobacteria</taxon>
        <taxon>Rhodospirillales</taxon>
        <taxon>Azospirillaceae</taxon>
        <taxon>Niveispirillum</taxon>
    </lineage>
</organism>
<dbReference type="RefSeq" id="WP_102113358.1">
    <property type="nucleotide sequence ID" value="NZ_BMGN01000002.1"/>
</dbReference>
<dbReference type="CDD" id="cd00568">
    <property type="entry name" value="TPP_enzymes"/>
    <property type="match status" value="1"/>
</dbReference>
<evidence type="ECO:0000313" key="4">
    <source>
        <dbReference type="EMBL" id="AUN31793.1"/>
    </source>
</evidence>
<dbReference type="Pfam" id="PF00205">
    <property type="entry name" value="TPP_enzyme_M"/>
    <property type="match status" value="1"/>
</dbReference>
<dbReference type="PANTHER" id="PTHR18968:SF120">
    <property type="entry name" value="ACETOLACTATE SYNTHASE LARGE SUBUNIT"/>
    <property type="match status" value="1"/>
</dbReference>
<dbReference type="AlphaFoldDB" id="A0A2K9NF94"/>
<dbReference type="GO" id="GO:0050660">
    <property type="term" value="F:flavin adenine dinucleotide binding"/>
    <property type="evidence" value="ECO:0007669"/>
    <property type="project" value="TreeGrafter"/>
</dbReference>
<dbReference type="InterPro" id="IPR011766">
    <property type="entry name" value="TPP_enzyme_TPP-bd"/>
</dbReference>
<dbReference type="InterPro" id="IPR000399">
    <property type="entry name" value="TPP-bd_CS"/>
</dbReference>
<dbReference type="Gene3D" id="3.40.50.970">
    <property type="match status" value="2"/>
</dbReference>
<dbReference type="GO" id="GO:0005948">
    <property type="term" value="C:acetolactate synthase complex"/>
    <property type="evidence" value="ECO:0007669"/>
    <property type="project" value="TreeGrafter"/>
</dbReference>
<dbReference type="GO" id="GO:0003984">
    <property type="term" value="F:acetolactate synthase activity"/>
    <property type="evidence" value="ECO:0007669"/>
    <property type="project" value="TreeGrafter"/>
</dbReference>